<feature type="compositionally biased region" description="Low complexity" evidence="8">
    <location>
        <begin position="236"/>
        <end position="246"/>
    </location>
</feature>
<dbReference type="EMBL" id="CAFBMX010000004">
    <property type="protein sequence ID" value="CAB4926582.1"/>
    <property type="molecule type" value="Genomic_DNA"/>
</dbReference>
<reference evidence="10" key="1">
    <citation type="submission" date="2020-05" db="EMBL/GenBank/DDBJ databases">
        <authorList>
            <person name="Chiriac C."/>
            <person name="Salcher M."/>
            <person name="Ghai R."/>
            <person name="Kavagutti S V."/>
        </authorList>
    </citation>
    <scope>NUCLEOTIDE SEQUENCE</scope>
</reference>
<dbReference type="PANTHER" id="PTHR37820">
    <property type="entry name" value="CELL DIVISION PROTEIN DIVIB"/>
    <property type="match status" value="1"/>
</dbReference>
<proteinExistence type="predicted"/>
<comment type="subcellular location">
    <subcellularLocation>
        <location evidence="1">Membrane</location>
    </subcellularLocation>
</comment>
<keyword evidence="3" id="KW-0132">Cell division</keyword>
<evidence type="ECO:0000256" key="1">
    <source>
        <dbReference type="ARBA" id="ARBA00004370"/>
    </source>
</evidence>
<gene>
    <name evidence="10" type="ORF">UFOPK3674_00886</name>
</gene>
<evidence type="ECO:0000259" key="9">
    <source>
        <dbReference type="PROSITE" id="PS51779"/>
    </source>
</evidence>
<evidence type="ECO:0000256" key="5">
    <source>
        <dbReference type="ARBA" id="ARBA00022989"/>
    </source>
</evidence>
<evidence type="ECO:0000256" key="4">
    <source>
        <dbReference type="ARBA" id="ARBA00022692"/>
    </source>
</evidence>
<evidence type="ECO:0000313" key="10">
    <source>
        <dbReference type="EMBL" id="CAB4926582.1"/>
    </source>
</evidence>
<organism evidence="10">
    <name type="scientific">freshwater metagenome</name>
    <dbReference type="NCBI Taxonomy" id="449393"/>
    <lineage>
        <taxon>unclassified sequences</taxon>
        <taxon>metagenomes</taxon>
        <taxon>ecological metagenomes</taxon>
    </lineage>
</organism>
<dbReference type="GO" id="GO:0005886">
    <property type="term" value="C:plasma membrane"/>
    <property type="evidence" value="ECO:0007669"/>
    <property type="project" value="TreeGrafter"/>
</dbReference>
<dbReference type="Gene3D" id="3.10.20.310">
    <property type="entry name" value="membrane protein fhac"/>
    <property type="match status" value="1"/>
</dbReference>
<keyword evidence="5" id="KW-1133">Transmembrane helix</keyword>
<evidence type="ECO:0000256" key="7">
    <source>
        <dbReference type="ARBA" id="ARBA00023306"/>
    </source>
</evidence>
<evidence type="ECO:0000256" key="3">
    <source>
        <dbReference type="ARBA" id="ARBA00022618"/>
    </source>
</evidence>
<keyword evidence="2" id="KW-1003">Cell membrane</keyword>
<evidence type="ECO:0000256" key="6">
    <source>
        <dbReference type="ARBA" id="ARBA00023136"/>
    </source>
</evidence>
<dbReference type="Pfam" id="PF08478">
    <property type="entry name" value="POTRA_1"/>
    <property type="match status" value="1"/>
</dbReference>
<dbReference type="InterPro" id="IPR013685">
    <property type="entry name" value="POTRA_FtsQ_type"/>
</dbReference>
<dbReference type="PROSITE" id="PS51779">
    <property type="entry name" value="POTRA"/>
    <property type="match status" value="1"/>
</dbReference>
<feature type="region of interest" description="Disordered" evidence="8">
    <location>
        <begin position="217"/>
        <end position="246"/>
    </location>
</feature>
<accession>A0A6J7I7I2</accession>
<keyword evidence="4" id="KW-0812">Transmembrane</keyword>
<name>A0A6J7I7I2_9ZZZZ</name>
<evidence type="ECO:0000256" key="8">
    <source>
        <dbReference type="SAM" id="MobiDB-lite"/>
    </source>
</evidence>
<dbReference type="InterPro" id="IPR034746">
    <property type="entry name" value="POTRA"/>
</dbReference>
<protein>
    <submittedName>
        <fullName evidence="10">Unannotated protein</fullName>
    </submittedName>
</protein>
<evidence type="ECO:0000256" key="2">
    <source>
        <dbReference type="ARBA" id="ARBA00022475"/>
    </source>
</evidence>
<dbReference type="InterPro" id="IPR005548">
    <property type="entry name" value="Cell_div_FtsQ/DivIB_C"/>
</dbReference>
<feature type="domain" description="POTRA" evidence="9">
    <location>
        <begin position="23"/>
        <end position="92"/>
    </location>
</feature>
<keyword evidence="6" id="KW-0472">Membrane</keyword>
<dbReference type="PANTHER" id="PTHR37820:SF1">
    <property type="entry name" value="CELL DIVISION PROTEIN FTSQ"/>
    <property type="match status" value="1"/>
</dbReference>
<sequence length="246" mass="25418">MIVASTLVILIGGWLLLRDSGLVKVSTVEVSGVSGQQAAQVRAALDDAARGMTTLNYDRGELLAAVAQYPIVRDVVVERKLPHTLRIRVVPREPVGVIRAGGMRVAVAADGALLRGVSAADLPPIDVTLPPTGVRVADPRAAAGLAVLASAPDALRRRITAVRSGGDGVTAQLRGGPALRFGTADRVASKWIAARQVLRDPLARRATYIDLRIPERPAAGGLTEAQGGAPQVSELAPAPAAAPSTP</sequence>
<dbReference type="InterPro" id="IPR050487">
    <property type="entry name" value="FtsQ_DivIB"/>
</dbReference>
<dbReference type="GO" id="GO:0051301">
    <property type="term" value="P:cell division"/>
    <property type="evidence" value="ECO:0007669"/>
    <property type="project" value="UniProtKB-KW"/>
</dbReference>
<keyword evidence="7" id="KW-0131">Cell cycle</keyword>
<dbReference type="Pfam" id="PF03799">
    <property type="entry name" value="FtsQ_DivIB_C"/>
    <property type="match status" value="1"/>
</dbReference>
<dbReference type="AlphaFoldDB" id="A0A6J7I7I2"/>